<protein>
    <submittedName>
        <fullName evidence="4">EF-hand domain-containing protein</fullName>
    </submittedName>
</protein>
<keyword evidence="2" id="KW-0732">Signal</keyword>
<dbReference type="InterPro" id="IPR018247">
    <property type="entry name" value="EF_Hand_1_Ca_BS"/>
</dbReference>
<dbReference type="RefSeq" id="WP_233678096.1">
    <property type="nucleotide sequence ID" value="NZ_JAJUOS010000019.1"/>
</dbReference>
<dbReference type="InterPro" id="IPR011992">
    <property type="entry name" value="EF-hand-dom_pair"/>
</dbReference>
<feature type="compositionally biased region" description="Basic and acidic residues" evidence="1">
    <location>
        <begin position="199"/>
        <end position="211"/>
    </location>
</feature>
<evidence type="ECO:0000313" key="5">
    <source>
        <dbReference type="Proteomes" id="UP001521181"/>
    </source>
</evidence>
<feature type="compositionally biased region" description="Gly residues" evidence="1">
    <location>
        <begin position="214"/>
        <end position="225"/>
    </location>
</feature>
<dbReference type="Pfam" id="PF13202">
    <property type="entry name" value="EF-hand_5"/>
    <property type="match status" value="3"/>
</dbReference>
<dbReference type="Proteomes" id="UP001521181">
    <property type="component" value="Unassembled WGS sequence"/>
</dbReference>
<feature type="signal peptide" evidence="2">
    <location>
        <begin position="1"/>
        <end position="20"/>
    </location>
</feature>
<organism evidence="4 5">
    <name type="scientific">Rhodobacter flavimaris</name>
    <dbReference type="NCBI Taxonomy" id="2907145"/>
    <lineage>
        <taxon>Bacteria</taxon>
        <taxon>Pseudomonadati</taxon>
        <taxon>Pseudomonadota</taxon>
        <taxon>Alphaproteobacteria</taxon>
        <taxon>Rhodobacterales</taxon>
        <taxon>Rhodobacter group</taxon>
        <taxon>Rhodobacter</taxon>
    </lineage>
</organism>
<dbReference type="InterPro" id="IPR002048">
    <property type="entry name" value="EF_hand_dom"/>
</dbReference>
<name>A0ABS8YZD3_9RHOB</name>
<feature type="region of interest" description="Disordered" evidence="1">
    <location>
        <begin position="196"/>
        <end position="230"/>
    </location>
</feature>
<evidence type="ECO:0000259" key="3">
    <source>
        <dbReference type="PROSITE" id="PS50222"/>
    </source>
</evidence>
<feature type="chain" id="PRO_5047134842" evidence="2">
    <location>
        <begin position="21"/>
        <end position="240"/>
    </location>
</feature>
<dbReference type="SUPFAM" id="SSF47473">
    <property type="entry name" value="EF-hand"/>
    <property type="match status" value="1"/>
</dbReference>
<dbReference type="PROSITE" id="PS50222">
    <property type="entry name" value="EF_HAND_2"/>
    <property type="match status" value="1"/>
</dbReference>
<sequence>MKRSIKHALVGVLLAGTALAAVPVVAQQLNGQPPMQAQMQNGTGPMGQGPFAGAMGAGPMGGAGMMGPMGGADMDDGPMGMMFDRFDADGDGTVTKEEIAAKRTADAVALDANGDGKLSAEELVAADMRRVQLRVEERVKARIAAQDADGDGMLSAAELAMPEMPMMMFERLDANGDGALGKDELAAAKVRMQGGMMGRGERGGHGHEGKHMGGHMGGGRHGGQQDGMMGQRWMMNPQGN</sequence>
<keyword evidence="5" id="KW-1185">Reference proteome</keyword>
<dbReference type="PROSITE" id="PS00018">
    <property type="entry name" value="EF_HAND_1"/>
    <property type="match status" value="3"/>
</dbReference>
<dbReference type="EMBL" id="JAJUOS010000019">
    <property type="protein sequence ID" value="MCE5975179.1"/>
    <property type="molecule type" value="Genomic_DNA"/>
</dbReference>
<comment type="caution">
    <text evidence="4">The sequence shown here is derived from an EMBL/GenBank/DDBJ whole genome shotgun (WGS) entry which is preliminary data.</text>
</comment>
<proteinExistence type="predicted"/>
<accession>A0ABS8YZD3</accession>
<evidence type="ECO:0000256" key="1">
    <source>
        <dbReference type="SAM" id="MobiDB-lite"/>
    </source>
</evidence>
<reference evidence="4 5" key="1">
    <citation type="submission" date="2021-12" db="EMBL/GenBank/DDBJ databases">
        <title>Sinirhodobacter sp. WL0062 is a bacterium isolated from seawater.</title>
        <authorList>
            <person name="Wang L."/>
            <person name="He W."/>
            <person name="Zhang D.-F."/>
        </authorList>
    </citation>
    <scope>NUCLEOTIDE SEQUENCE [LARGE SCALE GENOMIC DNA]</scope>
    <source>
        <strain evidence="4 5">WL0062</strain>
    </source>
</reference>
<evidence type="ECO:0000256" key="2">
    <source>
        <dbReference type="SAM" id="SignalP"/>
    </source>
</evidence>
<evidence type="ECO:0000313" key="4">
    <source>
        <dbReference type="EMBL" id="MCE5975179.1"/>
    </source>
</evidence>
<dbReference type="Gene3D" id="1.10.238.10">
    <property type="entry name" value="EF-hand"/>
    <property type="match status" value="2"/>
</dbReference>
<feature type="domain" description="EF-hand" evidence="3">
    <location>
        <begin position="82"/>
        <end position="109"/>
    </location>
</feature>
<gene>
    <name evidence="4" type="ORF">LZA78_17035</name>
</gene>
<dbReference type="SMART" id="SM00054">
    <property type="entry name" value="EFh"/>
    <property type="match status" value="2"/>
</dbReference>